<dbReference type="AlphaFoldDB" id="A0A0F9EAB2"/>
<reference evidence="1" key="1">
    <citation type="journal article" date="2015" name="Nature">
        <title>Complex archaea that bridge the gap between prokaryotes and eukaryotes.</title>
        <authorList>
            <person name="Spang A."/>
            <person name="Saw J.H."/>
            <person name="Jorgensen S.L."/>
            <person name="Zaremba-Niedzwiedzka K."/>
            <person name="Martijn J."/>
            <person name="Lind A.E."/>
            <person name="van Eijk R."/>
            <person name="Schleper C."/>
            <person name="Guy L."/>
            <person name="Ettema T.J."/>
        </authorList>
    </citation>
    <scope>NUCLEOTIDE SEQUENCE</scope>
</reference>
<gene>
    <name evidence="1" type="ORF">LCGC14_2177980</name>
</gene>
<evidence type="ECO:0000313" key="1">
    <source>
        <dbReference type="EMBL" id="KKL63146.1"/>
    </source>
</evidence>
<organism evidence="1">
    <name type="scientific">marine sediment metagenome</name>
    <dbReference type="NCBI Taxonomy" id="412755"/>
    <lineage>
        <taxon>unclassified sequences</taxon>
        <taxon>metagenomes</taxon>
        <taxon>ecological metagenomes</taxon>
    </lineage>
</organism>
<protein>
    <submittedName>
        <fullName evidence="1">Uncharacterized protein</fullName>
    </submittedName>
</protein>
<dbReference type="EMBL" id="LAZR01028265">
    <property type="protein sequence ID" value="KKL63146.1"/>
    <property type="molecule type" value="Genomic_DNA"/>
</dbReference>
<comment type="caution">
    <text evidence="1">The sequence shown here is derived from an EMBL/GenBank/DDBJ whole genome shotgun (WGS) entry which is preliminary data.</text>
</comment>
<accession>A0A0F9EAB2</accession>
<sequence length="36" mass="3857">IRAWLDANKDVEGPVKVLLEATCGLTENGARTSSKN</sequence>
<name>A0A0F9EAB2_9ZZZZ</name>
<proteinExistence type="predicted"/>
<feature type="non-terminal residue" evidence="1">
    <location>
        <position position="1"/>
    </location>
</feature>